<feature type="coiled-coil region" evidence="3">
    <location>
        <begin position="78"/>
        <end position="136"/>
    </location>
</feature>
<organism evidence="5 6">
    <name type="scientific">Nitratiruptor tergarcus DSM 16512</name>
    <dbReference type="NCBI Taxonomy" id="1069081"/>
    <lineage>
        <taxon>Bacteria</taxon>
        <taxon>Pseudomonadati</taxon>
        <taxon>Campylobacterota</taxon>
        <taxon>Epsilonproteobacteria</taxon>
        <taxon>Nautiliales</taxon>
        <taxon>Nitratiruptoraceae</taxon>
        <taxon>Nitratiruptor</taxon>
    </lineage>
</organism>
<dbReference type="GO" id="GO:0015679">
    <property type="term" value="P:plasma membrane copper ion transport"/>
    <property type="evidence" value="ECO:0007669"/>
    <property type="project" value="TreeGrafter"/>
</dbReference>
<evidence type="ECO:0000256" key="2">
    <source>
        <dbReference type="ARBA" id="ARBA00022448"/>
    </source>
</evidence>
<dbReference type="STRING" id="1069081.SAMN05660197_1523"/>
<dbReference type="AlphaFoldDB" id="A0A1W1WTR7"/>
<comment type="similarity">
    <text evidence="1">Belongs to the membrane fusion protein (MFP) (TC 8.A.1) family.</text>
</comment>
<dbReference type="OrthoDB" id="5446037at2"/>
<evidence type="ECO:0000256" key="3">
    <source>
        <dbReference type="SAM" id="Coils"/>
    </source>
</evidence>
<dbReference type="NCBIfam" id="TIGR01730">
    <property type="entry name" value="RND_mfp"/>
    <property type="match status" value="1"/>
</dbReference>
<dbReference type="InterPro" id="IPR051909">
    <property type="entry name" value="MFP_Cation_Efflux"/>
</dbReference>
<dbReference type="SUPFAM" id="SSF111369">
    <property type="entry name" value="HlyD-like secretion proteins"/>
    <property type="match status" value="1"/>
</dbReference>
<dbReference type="Gene3D" id="2.40.50.100">
    <property type="match status" value="1"/>
</dbReference>
<reference evidence="6" key="1">
    <citation type="submission" date="2017-04" db="EMBL/GenBank/DDBJ databases">
        <authorList>
            <person name="Varghese N."/>
            <person name="Submissions S."/>
        </authorList>
    </citation>
    <scope>NUCLEOTIDE SEQUENCE [LARGE SCALE GENOMIC DNA]</scope>
    <source>
        <strain evidence="6">DSM 16512</strain>
    </source>
</reference>
<feature type="domain" description="YknX-like barrel-sandwich hybrid" evidence="4">
    <location>
        <begin position="51"/>
        <end position="182"/>
    </location>
</feature>
<dbReference type="RefSeq" id="WP_084275917.1">
    <property type="nucleotide sequence ID" value="NZ_AP026671.1"/>
</dbReference>
<dbReference type="Proteomes" id="UP000192602">
    <property type="component" value="Unassembled WGS sequence"/>
</dbReference>
<keyword evidence="2" id="KW-0813">Transport</keyword>
<evidence type="ECO:0000259" key="4">
    <source>
        <dbReference type="Pfam" id="PF25984"/>
    </source>
</evidence>
<dbReference type="GO" id="GO:0060003">
    <property type="term" value="P:copper ion export"/>
    <property type="evidence" value="ECO:0007669"/>
    <property type="project" value="TreeGrafter"/>
</dbReference>
<dbReference type="InterPro" id="IPR058639">
    <property type="entry name" value="BSH_YknX-like"/>
</dbReference>
<sequence length="337" mass="38174">MIKLILFLFTAISLFANAKVQYIKLGKLYSTSAQVVTLKNLTQNIVTQIPGHIEEYFVKEGDSVKKGQKIARIKSFVLSEMTSRYLSLQNEVAVLKKRYKNAKALYKKGIMSYNDLAKLKTTLKDKENDLTSLKLQLKILGITKVTKPIEYYTITSHADGTIQKILVPVHTNVKSTTPLVEILSQSRYYLVAFLSVEDALRLKDIRAIFHLGPYSFRASFIKILPKVDEETAQAKLLFELPKTNKELLIGAFGDIQIQSAPYKKVLAVKKSALTMLNGDWVVFLPSKEEVEPHVVKLVDFVGEYAVIEGLKPNQEYIDSDIYLYKSRLLKESIGDED</sequence>
<dbReference type="PANTHER" id="PTHR30097">
    <property type="entry name" value="CATION EFFLUX SYSTEM PROTEIN CUSB"/>
    <property type="match status" value="1"/>
</dbReference>
<dbReference type="PANTHER" id="PTHR30097:SF4">
    <property type="entry name" value="SLR6042 PROTEIN"/>
    <property type="match status" value="1"/>
</dbReference>
<evidence type="ECO:0000313" key="5">
    <source>
        <dbReference type="EMBL" id="SMC09701.1"/>
    </source>
</evidence>
<gene>
    <name evidence="5" type="ORF">SAMN05660197_1523</name>
</gene>
<name>A0A1W1WTR7_9BACT</name>
<keyword evidence="6" id="KW-1185">Reference proteome</keyword>
<dbReference type="Pfam" id="PF25984">
    <property type="entry name" value="BSH_YknX"/>
    <property type="match status" value="1"/>
</dbReference>
<dbReference type="Gene3D" id="2.40.30.170">
    <property type="match status" value="1"/>
</dbReference>
<protein>
    <submittedName>
        <fullName evidence="5">RND family efflux transporter, MFP subunit</fullName>
    </submittedName>
</protein>
<accession>A0A1W1WTR7</accession>
<evidence type="ECO:0000313" key="6">
    <source>
        <dbReference type="Proteomes" id="UP000192602"/>
    </source>
</evidence>
<dbReference type="EMBL" id="FWWZ01000001">
    <property type="protein sequence ID" value="SMC09701.1"/>
    <property type="molecule type" value="Genomic_DNA"/>
</dbReference>
<dbReference type="GO" id="GO:0016020">
    <property type="term" value="C:membrane"/>
    <property type="evidence" value="ECO:0007669"/>
    <property type="project" value="InterPro"/>
</dbReference>
<dbReference type="GO" id="GO:0022857">
    <property type="term" value="F:transmembrane transporter activity"/>
    <property type="evidence" value="ECO:0007669"/>
    <property type="project" value="InterPro"/>
</dbReference>
<proteinExistence type="inferred from homology"/>
<dbReference type="Gene3D" id="1.10.287.470">
    <property type="entry name" value="Helix hairpin bin"/>
    <property type="match status" value="1"/>
</dbReference>
<evidence type="ECO:0000256" key="1">
    <source>
        <dbReference type="ARBA" id="ARBA00009477"/>
    </source>
</evidence>
<dbReference type="InterPro" id="IPR006143">
    <property type="entry name" value="RND_pump_MFP"/>
</dbReference>
<keyword evidence="3" id="KW-0175">Coiled coil</keyword>
<dbReference type="GO" id="GO:0030313">
    <property type="term" value="C:cell envelope"/>
    <property type="evidence" value="ECO:0007669"/>
    <property type="project" value="TreeGrafter"/>
</dbReference>